<organism evidence="1">
    <name type="scientific">Siphoviridae sp. ctkzC12</name>
    <dbReference type="NCBI Taxonomy" id="2826446"/>
    <lineage>
        <taxon>Viruses</taxon>
        <taxon>Duplodnaviria</taxon>
        <taxon>Heunggongvirae</taxon>
        <taxon>Uroviricota</taxon>
        <taxon>Caudoviricetes</taxon>
    </lineage>
</organism>
<evidence type="ECO:0000313" key="1">
    <source>
        <dbReference type="EMBL" id="DAD73997.1"/>
    </source>
</evidence>
<proteinExistence type="predicted"/>
<sequence>MLKYESTLVTFTEVPDEISLCFNLTLCPCHCQGCFEPWLAEDSGTILTIVEIEKWLLKKPHCTCICFMGGDNDHESLVQLCREIRQLWPHLKLAMYSGCHK</sequence>
<dbReference type="EMBL" id="BK014750">
    <property type="protein sequence ID" value="DAD73997.1"/>
    <property type="molecule type" value="Genomic_DNA"/>
</dbReference>
<protein>
    <submittedName>
        <fullName evidence="1">Anaerobic ribonucleoside-triphosphate reductase activating protein</fullName>
    </submittedName>
</protein>
<dbReference type="SUPFAM" id="SSF102114">
    <property type="entry name" value="Radical SAM enzymes"/>
    <property type="match status" value="1"/>
</dbReference>
<reference evidence="1" key="1">
    <citation type="journal article" date="2021" name="Proc. Natl. Acad. Sci. U.S.A.">
        <title>A Catalog of Tens of Thousands of Viruses from Human Metagenomes Reveals Hidden Associations with Chronic Diseases.</title>
        <authorList>
            <person name="Tisza M.J."/>
            <person name="Buck C.B."/>
        </authorList>
    </citation>
    <scope>NUCLEOTIDE SEQUENCE</scope>
    <source>
        <strain evidence="1">CtkzC12</strain>
    </source>
</reference>
<accession>A0A8S5LVB3</accession>
<dbReference type="InterPro" id="IPR058240">
    <property type="entry name" value="rSAM_sf"/>
</dbReference>
<dbReference type="Pfam" id="PF13353">
    <property type="entry name" value="Fer4_12"/>
    <property type="match status" value="1"/>
</dbReference>
<name>A0A8S5LVB3_9CAUD</name>